<name>A0ABQ9DRT4_9PASS</name>
<sequence>MVKELENMTYEEQMELRNVTWECRDSIKEVNAQLKLTLARDIESNKKIFIDMSTNKRLNNENVSLLLDRQSSDNRLALELNAFSTFIRESPRLRGRVLENLPATHED</sequence>
<reference evidence="1" key="1">
    <citation type="submission" date="2019-10" db="EMBL/GenBank/DDBJ databases">
        <authorList>
            <person name="Soares A.E.R."/>
            <person name="Aleixo A."/>
            <person name="Schneider P."/>
            <person name="Miyaki C.Y."/>
            <person name="Schneider M.P."/>
            <person name="Mello C."/>
            <person name="Vasconcelos A.T.R."/>
        </authorList>
    </citation>
    <scope>NUCLEOTIDE SEQUENCE</scope>
    <source>
        <tissue evidence="1">Muscle</tissue>
    </source>
</reference>
<evidence type="ECO:0000313" key="2">
    <source>
        <dbReference type="Proteomes" id="UP001145742"/>
    </source>
</evidence>
<evidence type="ECO:0000313" key="1">
    <source>
        <dbReference type="EMBL" id="KAJ7427145.1"/>
    </source>
</evidence>
<keyword evidence="2" id="KW-1185">Reference proteome</keyword>
<protein>
    <submittedName>
        <fullName evidence="1">Uncharacterized protein</fullName>
    </submittedName>
</protein>
<accession>A0ABQ9DRT4</accession>
<gene>
    <name evidence="1" type="ORF">WISP_09380</name>
</gene>
<proteinExistence type="predicted"/>
<dbReference type="Proteomes" id="UP001145742">
    <property type="component" value="Unassembled WGS sequence"/>
</dbReference>
<dbReference type="EMBL" id="WHWB01032052">
    <property type="protein sequence ID" value="KAJ7427145.1"/>
    <property type="molecule type" value="Genomic_DNA"/>
</dbReference>
<organism evidence="1 2">
    <name type="scientific">Willisornis vidua</name>
    <name type="common">Xingu scale-backed antbird</name>
    <dbReference type="NCBI Taxonomy" id="1566151"/>
    <lineage>
        <taxon>Eukaryota</taxon>
        <taxon>Metazoa</taxon>
        <taxon>Chordata</taxon>
        <taxon>Craniata</taxon>
        <taxon>Vertebrata</taxon>
        <taxon>Euteleostomi</taxon>
        <taxon>Archelosauria</taxon>
        <taxon>Archosauria</taxon>
        <taxon>Dinosauria</taxon>
        <taxon>Saurischia</taxon>
        <taxon>Theropoda</taxon>
        <taxon>Coelurosauria</taxon>
        <taxon>Aves</taxon>
        <taxon>Neognathae</taxon>
        <taxon>Neoaves</taxon>
        <taxon>Telluraves</taxon>
        <taxon>Australaves</taxon>
        <taxon>Passeriformes</taxon>
        <taxon>Thamnophilidae</taxon>
        <taxon>Willisornis</taxon>
    </lineage>
</organism>
<comment type="caution">
    <text evidence="1">The sequence shown here is derived from an EMBL/GenBank/DDBJ whole genome shotgun (WGS) entry which is preliminary data.</text>
</comment>